<dbReference type="InterPro" id="IPR032710">
    <property type="entry name" value="NTF2-like_dom_sf"/>
</dbReference>
<reference evidence="1 2" key="1">
    <citation type="submission" date="2017-09" db="EMBL/GenBank/DDBJ databases">
        <title>Large-scale bioinformatics analysis of Bacillus genomes uncovers conserved roles of natural products in bacterial physiology.</title>
        <authorList>
            <consortium name="Agbiome Team Llc"/>
            <person name="Bleich R.M."/>
            <person name="Grubbs K.J."/>
            <person name="Santa Maria K.C."/>
            <person name="Allen S.E."/>
            <person name="Farag S."/>
            <person name="Shank E.A."/>
            <person name="Bowers A."/>
        </authorList>
    </citation>
    <scope>NUCLEOTIDE SEQUENCE [LARGE SCALE GENOMIC DNA]</scope>
    <source>
        <strain evidence="1 2">AFS065400</strain>
    </source>
</reference>
<sequence>MDYSAFVKKALIVASTGDKDKLSSYFHTDTTLFLPPGPYRIEGLEQYSEIVERLRSLGSVLQYLHIRQPDVTSLSEYSDLITFHFTSRAMAEGIPLPSHGYCTVIVIKGKIRHLHLFRNRLSAAGDSSSAALNLEGVAPNFLTQMTWSDSPGEF</sequence>
<protein>
    <submittedName>
        <fullName evidence="1">Uncharacterized protein</fullName>
    </submittedName>
</protein>
<dbReference type="SUPFAM" id="SSF54427">
    <property type="entry name" value="NTF2-like"/>
    <property type="match status" value="1"/>
</dbReference>
<dbReference type="AlphaFoldDB" id="A0A9X7AN02"/>
<proteinExistence type="predicted"/>
<evidence type="ECO:0000313" key="1">
    <source>
        <dbReference type="EMBL" id="PFT45906.1"/>
    </source>
</evidence>
<dbReference type="EMBL" id="NVCO01000039">
    <property type="protein sequence ID" value="PFT45906.1"/>
    <property type="molecule type" value="Genomic_DNA"/>
</dbReference>
<accession>A0A9X7AN02</accession>
<dbReference type="Proteomes" id="UP000226106">
    <property type="component" value="Unassembled WGS sequence"/>
</dbReference>
<gene>
    <name evidence="1" type="ORF">COK72_14145</name>
</gene>
<dbReference type="Gene3D" id="3.10.450.50">
    <property type="match status" value="1"/>
</dbReference>
<name>A0A9X7AN02_BACTU</name>
<dbReference type="RefSeq" id="WP_098640604.1">
    <property type="nucleotide sequence ID" value="NZ_NVCO01000039.1"/>
</dbReference>
<evidence type="ECO:0000313" key="2">
    <source>
        <dbReference type="Proteomes" id="UP000226106"/>
    </source>
</evidence>
<comment type="caution">
    <text evidence="1">The sequence shown here is derived from an EMBL/GenBank/DDBJ whole genome shotgun (WGS) entry which is preliminary data.</text>
</comment>
<organism evidence="1 2">
    <name type="scientific">Bacillus thuringiensis</name>
    <dbReference type="NCBI Taxonomy" id="1428"/>
    <lineage>
        <taxon>Bacteria</taxon>
        <taxon>Bacillati</taxon>
        <taxon>Bacillota</taxon>
        <taxon>Bacilli</taxon>
        <taxon>Bacillales</taxon>
        <taxon>Bacillaceae</taxon>
        <taxon>Bacillus</taxon>
        <taxon>Bacillus cereus group</taxon>
    </lineage>
</organism>